<evidence type="ECO:0000256" key="1">
    <source>
        <dbReference type="ARBA" id="ARBA00005589"/>
    </source>
</evidence>
<comment type="similarity">
    <text evidence="1 4 5">Belongs to the bacterial ribosomal protein bS18 family.</text>
</comment>
<comment type="subunit">
    <text evidence="4">Part of the 30S ribosomal subunit. Forms a tight heterodimer with protein bS6.</text>
</comment>
<comment type="function">
    <text evidence="4">Binds as a heterodimer with protein bS6 to the central domain of the 16S rRNA, where it helps stabilize the platform of the 30S subunit.</text>
</comment>
<reference evidence="6 7" key="1">
    <citation type="journal article" date="2016" name="Nat. Commun.">
        <title>Thousands of microbial genomes shed light on interconnected biogeochemical processes in an aquifer system.</title>
        <authorList>
            <person name="Anantharaman K."/>
            <person name="Brown C.T."/>
            <person name="Hug L.A."/>
            <person name="Sharon I."/>
            <person name="Castelle C.J."/>
            <person name="Probst A.J."/>
            <person name="Thomas B.C."/>
            <person name="Singh A."/>
            <person name="Wilkins M.J."/>
            <person name="Karaoz U."/>
            <person name="Brodie E.L."/>
            <person name="Williams K.H."/>
            <person name="Hubbard S.S."/>
            <person name="Banfield J.F."/>
        </authorList>
    </citation>
    <scope>NUCLEOTIDE SEQUENCE [LARGE SCALE GENOMIC DNA]</scope>
</reference>
<dbReference type="InterPro" id="IPR036870">
    <property type="entry name" value="Ribosomal_bS18_sf"/>
</dbReference>
<dbReference type="GO" id="GO:0006412">
    <property type="term" value="P:translation"/>
    <property type="evidence" value="ECO:0007669"/>
    <property type="project" value="UniProtKB-UniRule"/>
</dbReference>
<gene>
    <name evidence="4" type="primary">rpsR</name>
    <name evidence="6" type="ORF">A3A77_04870</name>
</gene>
<dbReference type="PANTHER" id="PTHR13479:SF40">
    <property type="entry name" value="SMALL RIBOSOMAL SUBUNIT PROTEIN BS18M"/>
    <property type="match status" value="1"/>
</dbReference>
<proteinExistence type="inferred from homology"/>
<accession>A0A1G1VFD5</accession>
<dbReference type="Pfam" id="PF01084">
    <property type="entry name" value="Ribosomal_S18"/>
    <property type="match status" value="1"/>
</dbReference>
<dbReference type="GO" id="GO:0003735">
    <property type="term" value="F:structural constituent of ribosome"/>
    <property type="evidence" value="ECO:0007669"/>
    <property type="project" value="InterPro"/>
</dbReference>
<evidence type="ECO:0000256" key="2">
    <source>
        <dbReference type="ARBA" id="ARBA00022980"/>
    </source>
</evidence>
<comment type="caution">
    <text evidence="6">The sequence shown here is derived from an EMBL/GenBank/DDBJ whole genome shotgun (WGS) entry which is preliminary data.</text>
</comment>
<evidence type="ECO:0000256" key="5">
    <source>
        <dbReference type="RuleBase" id="RU003910"/>
    </source>
</evidence>
<dbReference type="GO" id="GO:0022627">
    <property type="term" value="C:cytosolic small ribosomal subunit"/>
    <property type="evidence" value="ECO:0007669"/>
    <property type="project" value="TreeGrafter"/>
</dbReference>
<dbReference type="PANTHER" id="PTHR13479">
    <property type="entry name" value="30S RIBOSOMAL PROTEIN S18"/>
    <property type="match status" value="1"/>
</dbReference>
<dbReference type="PRINTS" id="PR00974">
    <property type="entry name" value="RIBOSOMALS18"/>
</dbReference>
<evidence type="ECO:0000256" key="4">
    <source>
        <dbReference type="HAMAP-Rule" id="MF_00270"/>
    </source>
</evidence>
<evidence type="ECO:0000256" key="3">
    <source>
        <dbReference type="ARBA" id="ARBA00023274"/>
    </source>
</evidence>
<keyword evidence="4" id="KW-0699">rRNA-binding</keyword>
<dbReference type="InterPro" id="IPR001648">
    <property type="entry name" value="Ribosomal_bS18"/>
</dbReference>
<organism evidence="6 7">
    <name type="scientific">Candidatus Blackburnbacteria bacterium RIFCSPLOWO2_01_FULL_40_20</name>
    <dbReference type="NCBI Taxonomy" id="1797519"/>
    <lineage>
        <taxon>Bacteria</taxon>
        <taxon>Candidatus Blackburniibacteriota</taxon>
    </lineage>
</organism>
<sequence>MAKEKKRVQKKHTRRVLNAFCPFCKEKVAPSYKEADLASKFVNDRGRIVSRFRSGICARHQRLLTREIKRARFLALIPFSVKVS</sequence>
<dbReference type="Proteomes" id="UP000178659">
    <property type="component" value="Unassembled WGS sequence"/>
</dbReference>
<dbReference type="NCBIfam" id="TIGR00165">
    <property type="entry name" value="S18"/>
    <property type="match status" value="1"/>
</dbReference>
<keyword evidence="4" id="KW-0694">RNA-binding</keyword>
<dbReference type="GO" id="GO:0070181">
    <property type="term" value="F:small ribosomal subunit rRNA binding"/>
    <property type="evidence" value="ECO:0007669"/>
    <property type="project" value="TreeGrafter"/>
</dbReference>
<keyword evidence="2 4" id="KW-0689">Ribosomal protein</keyword>
<evidence type="ECO:0000313" key="6">
    <source>
        <dbReference type="EMBL" id="OGY14163.1"/>
    </source>
</evidence>
<dbReference type="SUPFAM" id="SSF46911">
    <property type="entry name" value="Ribosomal protein S18"/>
    <property type="match status" value="1"/>
</dbReference>
<protein>
    <recommendedName>
        <fullName evidence="4">Small ribosomal subunit protein bS18</fullName>
    </recommendedName>
</protein>
<evidence type="ECO:0000313" key="7">
    <source>
        <dbReference type="Proteomes" id="UP000178659"/>
    </source>
</evidence>
<keyword evidence="3 4" id="KW-0687">Ribonucleoprotein</keyword>
<dbReference type="Gene3D" id="4.10.640.10">
    <property type="entry name" value="Ribosomal protein S18"/>
    <property type="match status" value="1"/>
</dbReference>
<dbReference type="HAMAP" id="MF_00270">
    <property type="entry name" value="Ribosomal_bS18"/>
    <property type="match status" value="1"/>
</dbReference>
<name>A0A1G1VFD5_9BACT</name>
<dbReference type="EMBL" id="MHCC01000002">
    <property type="protein sequence ID" value="OGY14163.1"/>
    <property type="molecule type" value="Genomic_DNA"/>
</dbReference>
<dbReference type="AlphaFoldDB" id="A0A1G1VFD5"/>